<dbReference type="EMBL" id="WMEU01000002">
    <property type="protein sequence ID" value="MYL53316.1"/>
    <property type="molecule type" value="Genomic_DNA"/>
</dbReference>
<name>A0ACC7VEI4_9BACI</name>
<organism evidence="1 2">
    <name type="scientific">Pontibacillus yanchengensis</name>
    <dbReference type="NCBI Taxonomy" id="462910"/>
    <lineage>
        <taxon>Bacteria</taxon>
        <taxon>Bacillati</taxon>
        <taxon>Bacillota</taxon>
        <taxon>Bacilli</taxon>
        <taxon>Bacillales</taxon>
        <taxon>Bacillaceae</taxon>
        <taxon>Pontibacillus</taxon>
    </lineage>
</organism>
<gene>
    <name evidence="1" type="ORF">GLW08_08185</name>
</gene>
<protein>
    <submittedName>
        <fullName evidence="1">Uncharacterized protein</fullName>
    </submittedName>
</protein>
<keyword evidence="2" id="KW-1185">Reference proteome</keyword>
<comment type="caution">
    <text evidence="1">The sequence shown here is derived from an EMBL/GenBank/DDBJ whole genome shotgun (WGS) entry which is preliminary data.</text>
</comment>
<evidence type="ECO:0000313" key="1">
    <source>
        <dbReference type="EMBL" id="MYL53316.1"/>
    </source>
</evidence>
<sequence>MLNIRTNAKGDYIFEGDEEVMSKISGANLSKVDLSDYNISFDVLYRLYDRAKSVQGGKSVSYEQILTEDGPEKGEATYTNYADLYAAMKQRLIERNQLIKQKGLR</sequence>
<proteinExistence type="predicted"/>
<dbReference type="Proteomes" id="UP000466692">
    <property type="component" value="Unassembled WGS sequence"/>
</dbReference>
<accession>A0ACC7VEI4</accession>
<reference evidence="1" key="1">
    <citation type="submission" date="2019-11" db="EMBL/GenBank/DDBJ databases">
        <title>Genome sequences of 17 halophilic strains isolated from different environments.</title>
        <authorList>
            <person name="Furrow R.E."/>
        </authorList>
    </citation>
    <scope>NUCLEOTIDE SEQUENCE</scope>
    <source>
        <strain evidence="1">22510_22_Filter</strain>
    </source>
</reference>
<evidence type="ECO:0000313" key="2">
    <source>
        <dbReference type="Proteomes" id="UP000466692"/>
    </source>
</evidence>